<dbReference type="GO" id="GO:0004792">
    <property type="term" value="F:thiosulfate-cyanide sulfurtransferase activity"/>
    <property type="evidence" value="ECO:0007669"/>
    <property type="project" value="InterPro"/>
</dbReference>
<dbReference type="InterPro" id="IPR001763">
    <property type="entry name" value="Rhodanese-like_dom"/>
</dbReference>
<evidence type="ECO:0000256" key="1">
    <source>
        <dbReference type="ARBA" id="ARBA00022679"/>
    </source>
</evidence>
<dbReference type="CDD" id="cd01448">
    <property type="entry name" value="TST_Repeat_1"/>
    <property type="match status" value="1"/>
</dbReference>
<dbReference type="RefSeq" id="WP_338180425.1">
    <property type="nucleotide sequence ID" value="NZ_JAEKNQ010000041.1"/>
</dbReference>
<dbReference type="SUPFAM" id="SSF52821">
    <property type="entry name" value="Rhodanese/Cell cycle control phosphatase"/>
    <property type="match status" value="2"/>
</dbReference>
<sequence>MPGPVVPAGWLAEHLAQPELSVLDFRWYLDGRSGAAAYAKGHIPGAVFVDLAEVTGVRSGAGRHPLPGGQQFQAAMRRAGVRCSSQVVVYDDQGGFTAARLRFLLRYFGHHQVYLLDGGLQAWRGDKSCEPVTVALGDFQAAEPSHEWVLDYAQMQSLPAGAVLLDARAQERFSGETEPIDARAGHIPGARNAPWSGNLDAEGRFLPAEQLRERFRALEVAGGNTVSYCGSGVSACHNLMALELAGISGARLYEGSWSDWSSRPEAPVETGPDSGAG</sequence>
<protein>
    <submittedName>
        <fullName evidence="5">Sulfurtransferase</fullName>
    </submittedName>
</protein>
<accession>A0A934N7L8</accession>
<dbReference type="EMBL" id="JAEKNQ010000041">
    <property type="protein sequence ID" value="MBJ7603800.1"/>
    <property type="molecule type" value="Genomic_DNA"/>
</dbReference>
<dbReference type="PANTHER" id="PTHR11364">
    <property type="entry name" value="THIOSULFATE SULFERTANSFERASE"/>
    <property type="match status" value="1"/>
</dbReference>
<dbReference type="InterPro" id="IPR045078">
    <property type="entry name" value="TST/MPST-like"/>
</dbReference>
<evidence type="ECO:0000256" key="2">
    <source>
        <dbReference type="ARBA" id="ARBA00022737"/>
    </source>
</evidence>
<dbReference type="PROSITE" id="PS00380">
    <property type="entry name" value="RHODANESE_1"/>
    <property type="match status" value="1"/>
</dbReference>
<dbReference type="InterPro" id="IPR036873">
    <property type="entry name" value="Rhodanese-like_dom_sf"/>
</dbReference>
<organism evidence="5 6">
    <name type="scientific">Candidatus Dormiibacter inghamiae</name>
    <dbReference type="NCBI Taxonomy" id="3127013"/>
    <lineage>
        <taxon>Bacteria</taxon>
        <taxon>Bacillati</taxon>
        <taxon>Candidatus Dormiibacterota</taxon>
        <taxon>Candidatus Dormibacteria</taxon>
        <taxon>Candidatus Dormibacterales</taxon>
        <taxon>Candidatus Dormibacteraceae</taxon>
        <taxon>Candidatus Dormiibacter</taxon>
    </lineage>
</organism>
<dbReference type="Pfam" id="PF00581">
    <property type="entry name" value="Rhodanese"/>
    <property type="match status" value="2"/>
</dbReference>
<evidence type="ECO:0000313" key="5">
    <source>
        <dbReference type="EMBL" id="MBJ7603800.1"/>
    </source>
</evidence>
<dbReference type="PANTHER" id="PTHR11364:SF27">
    <property type="entry name" value="SULFURTRANSFERASE"/>
    <property type="match status" value="1"/>
</dbReference>
<feature type="domain" description="Rhodanese" evidence="4">
    <location>
        <begin position="16"/>
        <end position="130"/>
    </location>
</feature>
<feature type="domain" description="Rhodanese" evidence="4">
    <location>
        <begin position="158"/>
        <end position="269"/>
    </location>
</feature>
<proteinExistence type="predicted"/>
<gene>
    <name evidence="5" type="ORF">JF888_11495</name>
</gene>
<dbReference type="Proteomes" id="UP000620075">
    <property type="component" value="Unassembled WGS sequence"/>
</dbReference>
<evidence type="ECO:0000256" key="3">
    <source>
        <dbReference type="SAM" id="MobiDB-lite"/>
    </source>
</evidence>
<dbReference type="PROSITE" id="PS50206">
    <property type="entry name" value="RHODANESE_3"/>
    <property type="match status" value="2"/>
</dbReference>
<dbReference type="Gene3D" id="3.40.250.10">
    <property type="entry name" value="Rhodanese-like domain"/>
    <property type="match status" value="2"/>
</dbReference>
<dbReference type="AlphaFoldDB" id="A0A934N7L8"/>
<dbReference type="CDD" id="cd01449">
    <property type="entry name" value="TST_Repeat_2"/>
    <property type="match status" value="1"/>
</dbReference>
<comment type="caution">
    <text evidence="5">The sequence shown here is derived from an EMBL/GenBank/DDBJ whole genome shotgun (WGS) entry which is preliminary data.</text>
</comment>
<dbReference type="SMART" id="SM00450">
    <property type="entry name" value="RHOD"/>
    <property type="match status" value="2"/>
</dbReference>
<keyword evidence="2" id="KW-0677">Repeat</keyword>
<name>A0A934N7L8_9BACT</name>
<evidence type="ECO:0000313" key="6">
    <source>
        <dbReference type="Proteomes" id="UP000620075"/>
    </source>
</evidence>
<keyword evidence="1" id="KW-0808">Transferase</keyword>
<reference evidence="5 6" key="1">
    <citation type="submission" date="2020-10" db="EMBL/GenBank/DDBJ databases">
        <title>Ca. Dormibacterota MAGs.</title>
        <authorList>
            <person name="Montgomery K."/>
        </authorList>
    </citation>
    <scope>NUCLEOTIDE SEQUENCE [LARGE SCALE GENOMIC DNA]</scope>
    <source>
        <strain evidence="5">SC8811_S16_3</strain>
    </source>
</reference>
<feature type="region of interest" description="Disordered" evidence="3">
    <location>
        <begin position="257"/>
        <end position="277"/>
    </location>
</feature>
<evidence type="ECO:0000259" key="4">
    <source>
        <dbReference type="PROSITE" id="PS50206"/>
    </source>
</evidence>
<dbReference type="InterPro" id="IPR001307">
    <property type="entry name" value="Thiosulphate_STrfase_CS"/>
</dbReference>